<protein>
    <submittedName>
        <fullName evidence="1">Uncharacterized protein</fullName>
    </submittedName>
</protein>
<proteinExistence type="predicted"/>
<name>A0A0K2VAD3_LEPSM</name>
<dbReference type="EMBL" id="HACA01029781">
    <property type="protein sequence ID" value="CDW47142.1"/>
    <property type="molecule type" value="Transcribed_RNA"/>
</dbReference>
<accession>A0A0K2VAD3</accession>
<dbReference type="AlphaFoldDB" id="A0A0K2VAD3"/>
<sequence length="28" mass="3397">MLKMCFSSTDWYSNEITNENLTSIYYKN</sequence>
<reference evidence="1" key="1">
    <citation type="submission" date="2014-05" db="EMBL/GenBank/DDBJ databases">
        <authorList>
            <person name="Chronopoulou M."/>
        </authorList>
    </citation>
    <scope>NUCLEOTIDE SEQUENCE</scope>
    <source>
        <tissue evidence="1">Whole organism</tissue>
    </source>
</reference>
<organism evidence="1">
    <name type="scientific">Lepeophtheirus salmonis</name>
    <name type="common">Salmon louse</name>
    <name type="synonym">Caligus salmonis</name>
    <dbReference type="NCBI Taxonomy" id="72036"/>
    <lineage>
        <taxon>Eukaryota</taxon>
        <taxon>Metazoa</taxon>
        <taxon>Ecdysozoa</taxon>
        <taxon>Arthropoda</taxon>
        <taxon>Crustacea</taxon>
        <taxon>Multicrustacea</taxon>
        <taxon>Hexanauplia</taxon>
        <taxon>Copepoda</taxon>
        <taxon>Siphonostomatoida</taxon>
        <taxon>Caligidae</taxon>
        <taxon>Lepeophtheirus</taxon>
    </lineage>
</organism>
<evidence type="ECO:0000313" key="1">
    <source>
        <dbReference type="EMBL" id="CDW47142.1"/>
    </source>
</evidence>